<comment type="cofactor">
    <cofactor evidence="1">
        <name>Zn(2+)</name>
        <dbReference type="ChEBI" id="CHEBI:29105"/>
    </cofactor>
</comment>
<dbReference type="PANTHER" id="PTHR10625">
    <property type="entry name" value="HISTONE DEACETYLASE HDAC1-RELATED"/>
    <property type="match status" value="1"/>
</dbReference>
<feature type="compositionally biased region" description="Acidic residues" evidence="8">
    <location>
        <begin position="816"/>
        <end position="825"/>
    </location>
</feature>
<evidence type="ECO:0000313" key="10">
    <source>
        <dbReference type="EMBL" id="KAH0922268.1"/>
    </source>
</evidence>
<keyword evidence="4" id="KW-0678">Repressor</keyword>
<dbReference type="InterPro" id="IPR003084">
    <property type="entry name" value="HDAC_I/II"/>
</dbReference>
<feature type="domain" description="Histone deacetylase" evidence="9">
    <location>
        <begin position="463"/>
        <end position="740"/>
    </location>
</feature>
<feature type="region of interest" description="Disordered" evidence="8">
    <location>
        <begin position="17"/>
        <end position="37"/>
    </location>
</feature>
<organism evidence="10 11">
    <name type="scientific">Brassica napus</name>
    <name type="common">Rape</name>
    <dbReference type="NCBI Taxonomy" id="3708"/>
    <lineage>
        <taxon>Eukaryota</taxon>
        <taxon>Viridiplantae</taxon>
        <taxon>Streptophyta</taxon>
        <taxon>Embryophyta</taxon>
        <taxon>Tracheophyta</taxon>
        <taxon>Spermatophyta</taxon>
        <taxon>Magnoliopsida</taxon>
        <taxon>eudicotyledons</taxon>
        <taxon>Gunneridae</taxon>
        <taxon>Pentapetalae</taxon>
        <taxon>rosids</taxon>
        <taxon>malvids</taxon>
        <taxon>Brassicales</taxon>
        <taxon>Brassicaceae</taxon>
        <taxon>Brassiceae</taxon>
        <taxon>Brassica</taxon>
    </lineage>
</organism>
<evidence type="ECO:0000256" key="4">
    <source>
        <dbReference type="ARBA" id="ARBA00022491"/>
    </source>
</evidence>
<dbReference type="Proteomes" id="UP000824890">
    <property type="component" value="Unassembled WGS sequence"/>
</dbReference>
<dbReference type="EC" id="3.5.1.98" evidence="3"/>
<dbReference type="PRINTS" id="PR01271">
    <property type="entry name" value="HISDACETLASE"/>
</dbReference>
<evidence type="ECO:0000256" key="6">
    <source>
        <dbReference type="ARBA" id="ARBA00022853"/>
    </source>
</evidence>
<evidence type="ECO:0000313" key="11">
    <source>
        <dbReference type="Proteomes" id="UP000824890"/>
    </source>
</evidence>
<evidence type="ECO:0000256" key="2">
    <source>
        <dbReference type="ARBA" id="ARBA00006457"/>
    </source>
</evidence>
<evidence type="ECO:0000256" key="8">
    <source>
        <dbReference type="SAM" id="MobiDB-lite"/>
    </source>
</evidence>
<dbReference type="PRINTS" id="PR01270">
    <property type="entry name" value="HDASUPER"/>
</dbReference>
<sequence length="825" mass="91994">RNIKSIFLASWRKKQKTQRRRKRKKMENAASLASGPDGKKRRVTYFYEPNIGDGSQRVSQQISTTHNLIRSYHLHNDMDIVRPSLAKDSDFVQFHSPEYIACLATLTPEYVDMANKSESVAETTLELFDLDEWDTPFFPGLIDYCRLYAGGSICAAAKLNRSEADIAINWSGGMHRAKRDEARGFGYVNDVVLGILELLKVFKRVLYIDIGYYHGDAVQEAFYKTDRVMTVSFHESVVQSRGDITDNGVEKGEYYSLNAPLKNGLDDASFVNLLVPVIHKAMEVYQPEAIVLQCGPDSLAGDALGKFNLTIEGHGACLGYIRSFNVPLMLLGGQGHTLGNVARCWCYETAVAVGKVIDDDLDTNVSDACFAPGYQLHIEPNRMKNLNTDEYIAKIKKTLLNQLSQVIHAPSVQFQDTPPISQVTEAMASLASGPDGTKRRVSYFYEPTIGVGNGRESQQIRTTHNLIGSYYLPRYMDIIRPRAAQPSDFTKFHSPEYISFLSSVTRRLKSATDPSFKRFNLDAWDSPVFIGLFEYCRLYAGGSICAAEKLNRHEADIAINWSGGMHRAKIDKACGFGYVNDVVLGILELLKVFKRVLYIDIGYHHGEAVQEAFHKTDRVMTLSFHNSGDQRRGDITDYGVGKGEYYSLNAPLKNGLDDASFTTLFVPIIGKAMEVYQPEAIVLLCGPDSLSGDALGKFNLTVKGHGACLGYIRTFNVPLMLLGGQGHTLGNVARCWCYETGIAVGKELNDDCPMIADDDCFAPDYKLHIEPNHMENLNTDGDIEKIKKTLLKQLSQVIHAPSVQFQDTPPISQVTEEAEEDMETR</sequence>
<dbReference type="Gene3D" id="3.40.800.20">
    <property type="entry name" value="Histone deacetylase domain"/>
    <property type="match status" value="2"/>
</dbReference>
<feature type="domain" description="Histone deacetylase" evidence="9">
    <location>
        <begin position="60"/>
        <end position="350"/>
    </location>
</feature>
<dbReference type="InterPro" id="IPR023696">
    <property type="entry name" value="Ureohydrolase_dom_sf"/>
</dbReference>
<gene>
    <name evidence="10" type="ORF">HID58_022286</name>
</gene>
<protein>
    <recommendedName>
        <fullName evidence="3">histone deacetylase</fullName>
        <ecNumber evidence="3">3.5.1.98</ecNumber>
    </recommendedName>
</protein>
<dbReference type="CDD" id="cd09991">
    <property type="entry name" value="HDAC_classI"/>
    <property type="match status" value="2"/>
</dbReference>
<feature type="non-terminal residue" evidence="10">
    <location>
        <position position="1"/>
    </location>
</feature>
<dbReference type="PANTHER" id="PTHR10625:SF18">
    <property type="entry name" value="HISTONE DEACETYLASE"/>
    <property type="match status" value="1"/>
</dbReference>
<feature type="region of interest" description="Disordered" evidence="8">
    <location>
        <begin position="805"/>
        <end position="825"/>
    </location>
</feature>
<comment type="caution">
    <text evidence="10">The sequence shown here is derived from an EMBL/GenBank/DDBJ whole genome shotgun (WGS) entry which is preliminary data.</text>
</comment>
<comment type="catalytic activity">
    <reaction evidence="7">
        <text>N(6)-acetyl-L-lysyl-[histone] + H2O = L-lysyl-[histone] + acetate</text>
        <dbReference type="Rhea" id="RHEA:58196"/>
        <dbReference type="Rhea" id="RHEA-COMP:9845"/>
        <dbReference type="Rhea" id="RHEA-COMP:11338"/>
        <dbReference type="ChEBI" id="CHEBI:15377"/>
        <dbReference type="ChEBI" id="CHEBI:29969"/>
        <dbReference type="ChEBI" id="CHEBI:30089"/>
        <dbReference type="ChEBI" id="CHEBI:61930"/>
        <dbReference type="EC" id="3.5.1.98"/>
    </reaction>
</comment>
<keyword evidence="11" id="KW-1185">Reference proteome</keyword>
<accession>A0ABQ8D0E4</accession>
<proteinExistence type="inferred from homology"/>
<reference evidence="10 11" key="1">
    <citation type="submission" date="2021-05" db="EMBL/GenBank/DDBJ databases">
        <title>Genome Assembly of Synthetic Allotetraploid Brassica napus Reveals Homoeologous Exchanges between Subgenomes.</title>
        <authorList>
            <person name="Davis J.T."/>
        </authorList>
    </citation>
    <scope>NUCLEOTIDE SEQUENCE [LARGE SCALE GENOMIC DNA]</scope>
    <source>
        <strain evidence="11">cv. Da-Ae</strain>
        <tissue evidence="10">Seedling</tissue>
    </source>
</reference>
<feature type="compositionally biased region" description="Polar residues" evidence="8">
    <location>
        <begin position="805"/>
        <end position="815"/>
    </location>
</feature>
<evidence type="ECO:0000259" key="9">
    <source>
        <dbReference type="Pfam" id="PF00850"/>
    </source>
</evidence>
<dbReference type="InterPro" id="IPR037138">
    <property type="entry name" value="His_deacetylse_dom_sf"/>
</dbReference>
<evidence type="ECO:0000256" key="5">
    <source>
        <dbReference type="ARBA" id="ARBA00022801"/>
    </source>
</evidence>
<dbReference type="InterPro" id="IPR023801">
    <property type="entry name" value="His_deacetylse_dom"/>
</dbReference>
<evidence type="ECO:0000256" key="3">
    <source>
        <dbReference type="ARBA" id="ARBA00012111"/>
    </source>
</evidence>
<keyword evidence="5" id="KW-0378">Hydrolase</keyword>
<dbReference type="InterPro" id="IPR000286">
    <property type="entry name" value="HDACs"/>
</dbReference>
<evidence type="ECO:0000256" key="1">
    <source>
        <dbReference type="ARBA" id="ARBA00001947"/>
    </source>
</evidence>
<dbReference type="EMBL" id="JAGKQM010000006">
    <property type="protein sequence ID" value="KAH0922268.1"/>
    <property type="molecule type" value="Genomic_DNA"/>
</dbReference>
<name>A0ABQ8D0E4_BRANA</name>
<comment type="similarity">
    <text evidence="2">Belongs to the histone deacetylase family. HD type 1 subfamily.</text>
</comment>
<evidence type="ECO:0000256" key="7">
    <source>
        <dbReference type="ARBA" id="ARBA00048287"/>
    </source>
</evidence>
<keyword evidence="6" id="KW-0156">Chromatin regulator</keyword>
<dbReference type="Pfam" id="PF00850">
    <property type="entry name" value="Hist_deacetyl"/>
    <property type="match status" value="2"/>
</dbReference>
<dbReference type="SUPFAM" id="SSF52768">
    <property type="entry name" value="Arginase/deacetylase"/>
    <property type="match status" value="2"/>
</dbReference>